<dbReference type="AlphaFoldDB" id="A0A2T5FTZ7"/>
<evidence type="ECO:0000256" key="1">
    <source>
        <dbReference type="SAM" id="MobiDB-lite"/>
    </source>
</evidence>
<evidence type="ECO:0000313" key="3">
    <source>
        <dbReference type="Proteomes" id="UP000244162"/>
    </source>
</evidence>
<feature type="compositionally biased region" description="Basic and acidic residues" evidence="1">
    <location>
        <begin position="168"/>
        <end position="180"/>
    </location>
</feature>
<organism evidence="2 3">
    <name type="scientific">Sphingomonas oleivorans</name>
    <dbReference type="NCBI Taxonomy" id="1735121"/>
    <lineage>
        <taxon>Bacteria</taxon>
        <taxon>Pseudomonadati</taxon>
        <taxon>Pseudomonadota</taxon>
        <taxon>Alphaproteobacteria</taxon>
        <taxon>Sphingomonadales</taxon>
        <taxon>Sphingomonadaceae</taxon>
        <taxon>Sphingomonas</taxon>
    </lineage>
</organism>
<accession>A0A2T5FTZ7</accession>
<name>A0A2T5FTZ7_9SPHN</name>
<evidence type="ECO:0000313" key="2">
    <source>
        <dbReference type="EMBL" id="PTQ07758.1"/>
    </source>
</evidence>
<dbReference type="EMBL" id="NWBU01000017">
    <property type="protein sequence ID" value="PTQ07758.1"/>
    <property type="molecule type" value="Genomic_DNA"/>
</dbReference>
<sequence length="202" mass="22080">MVPATVKRSGLAVRMILDTGRAATAGAPDVRLIGTIAKAHRWWQRLLEDPRTTITDLARAEGVTSSYVTRILRLAFLDPAIATKIVNGKAPAYIDLKRLVQTDAIAARWASHLAADRGYRSRSSAPIRRSSGRPLRSEHPRPPPNSPNPVLRKKASEKRAAESAFSGDGHRHGSAQDRARNARPCRIISMTWLCVAVIVVQG</sequence>
<keyword evidence="3" id="KW-1185">Reference proteome</keyword>
<feature type="compositionally biased region" description="Low complexity" evidence="1">
    <location>
        <begin position="121"/>
        <end position="133"/>
    </location>
</feature>
<feature type="region of interest" description="Disordered" evidence="1">
    <location>
        <begin position="120"/>
        <end position="180"/>
    </location>
</feature>
<proteinExistence type="predicted"/>
<comment type="caution">
    <text evidence="2">The sequence shown here is derived from an EMBL/GenBank/DDBJ whole genome shotgun (WGS) entry which is preliminary data.</text>
</comment>
<dbReference type="SUPFAM" id="SSF109709">
    <property type="entry name" value="KorB DNA-binding domain-like"/>
    <property type="match status" value="1"/>
</dbReference>
<protein>
    <submittedName>
        <fullName evidence="2">Uncharacterized protein</fullName>
    </submittedName>
</protein>
<dbReference type="Proteomes" id="UP000244162">
    <property type="component" value="Unassembled WGS sequence"/>
</dbReference>
<reference evidence="2 3" key="1">
    <citation type="submission" date="2017-09" db="EMBL/GenBank/DDBJ databases">
        <title>Sphingomonas panjinensis sp.nov., isolated from oil-contaminated soil.</title>
        <authorList>
            <person name="Wang L."/>
            <person name="Chen L."/>
        </authorList>
    </citation>
    <scope>NUCLEOTIDE SEQUENCE [LARGE SCALE GENOMIC DNA]</scope>
    <source>
        <strain evidence="2 3">FW-11</strain>
    </source>
</reference>
<gene>
    <name evidence="2" type="ORF">CLG96_16525</name>
</gene>